<dbReference type="Gene3D" id="2.40.70.10">
    <property type="entry name" value="Acid Proteases"/>
    <property type="match status" value="1"/>
</dbReference>
<proteinExistence type="predicted"/>
<gene>
    <name evidence="1" type="ORF">Tci_491469</name>
</gene>
<organism evidence="1">
    <name type="scientific">Tanacetum cinerariifolium</name>
    <name type="common">Dalmatian daisy</name>
    <name type="synonym">Chrysanthemum cinerariifolium</name>
    <dbReference type="NCBI Taxonomy" id="118510"/>
    <lineage>
        <taxon>Eukaryota</taxon>
        <taxon>Viridiplantae</taxon>
        <taxon>Streptophyta</taxon>
        <taxon>Embryophyta</taxon>
        <taxon>Tracheophyta</taxon>
        <taxon>Spermatophyta</taxon>
        <taxon>Magnoliopsida</taxon>
        <taxon>eudicotyledons</taxon>
        <taxon>Gunneridae</taxon>
        <taxon>Pentapetalae</taxon>
        <taxon>asterids</taxon>
        <taxon>campanulids</taxon>
        <taxon>Asterales</taxon>
        <taxon>Asteraceae</taxon>
        <taxon>Asteroideae</taxon>
        <taxon>Anthemideae</taxon>
        <taxon>Anthemidinae</taxon>
        <taxon>Tanacetum</taxon>
    </lineage>
</organism>
<comment type="caution">
    <text evidence="1">The sequence shown here is derived from an EMBL/GenBank/DDBJ whole genome shotgun (WGS) entry which is preliminary data.</text>
</comment>
<feature type="non-terminal residue" evidence="1">
    <location>
        <position position="1"/>
    </location>
</feature>
<dbReference type="EMBL" id="BKCJ010251038">
    <property type="protein sequence ID" value="GEZ19496.1"/>
    <property type="molecule type" value="Genomic_DNA"/>
</dbReference>
<evidence type="ECO:0000313" key="1">
    <source>
        <dbReference type="EMBL" id="GEZ19496.1"/>
    </source>
</evidence>
<accession>A0A699I4A2</accession>
<reference evidence="1" key="1">
    <citation type="journal article" date="2019" name="Sci. Rep.">
        <title>Draft genome of Tanacetum cinerariifolium, the natural source of mosquito coil.</title>
        <authorList>
            <person name="Yamashiro T."/>
            <person name="Shiraishi A."/>
            <person name="Satake H."/>
            <person name="Nakayama K."/>
        </authorList>
    </citation>
    <scope>NUCLEOTIDE SEQUENCE</scope>
</reference>
<dbReference type="CDD" id="cd00303">
    <property type="entry name" value="retropepsin_like"/>
    <property type="match status" value="1"/>
</dbReference>
<dbReference type="AlphaFoldDB" id="A0A699I4A2"/>
<dbReference type="PANTHER" id="PTHR33067:SF9">
    <property type="entry name" value="RNA-DIRECTED DNA POLYMERASE"/>
    <property type="match status" value="1"/>
</dbReference>
<evidence type="ECO:0008006" key="2">
    <source>
        <dbReference type="Google" id="ProtNLM"/>
    </source>
</evidence>
<sequence length="291" mass="33030">AGDCYKFKDNHNKEDAEPAVAAETEEKIASTAAKLVVKAENKKLAAIKACENADKLAELLEEMKEWGMFYWLIKVLLATCETIFYVAKALCPVDAGSHKEFNKKFYNSLGKMKGKTYNVLPRGPVYEAIIKKKITRKENISGNFEIPCNIGGLKHMNALVDQGSDVNIMPLPAYMKLTDKRPVEMDIRLSLAGHSYIYPLGIAEYVLVDVARYVYPVDFMILNIRKDKKRPFILGTPFMTTTKAVIKFNKGTITLRSGKKPIAPTMTVNRLVLEWEERIKLHQKKEMEFDQ</sequence>
<protein>
    <recommendedName>
        <fullName evidence="2">Reverse transcriptase domain-containing protein</fullName>
    </recommendedName>
</protein>
<name>A0A699I4A2_TANCI</name>
<dbReference type="InterPro" id="IPR021109">
    <property type="entry name" value="Peptidase_aspartic_dom_sf"/>
</dbReference>
<dbReference type="PANTHER" id="PTHR33067">
    <property type="entry name" value="RNA-DIRECTED DNA POLYMERASE-RELATED"/>
    <property type="match status" value="1"/>
</dbReference>